<dbReference type="SUPFAM" id="SSF47413">
    <property type="entry name" value="lambda repressor-like DNA-binding domains"/>
    <property type="match status" value="1"/>
</dbReference>
<gene>
    <name evidence="4" type="ORF">NFI88_07435</name>
</gene>
<dbReference type="Pfam" id="PF13464">
    <property type="entry name" value="RodZ_C"/>
    <property type="match status" value="1"/>
</dbReference>
<evidence type="ECO:0000259" key="3">
    <source>
        <dbReference type="Pfam" id="PF13464"/>
    </source>
</evidence>
<sequence length="465" mass="46487">MTAIDQVRQDGGASPVGAVLRHRREELGWNLPDVAAWLRIRLPYLEALEAGRHRDLPGSAYALGFLRTYAGALGLDAEDMIRRFRAQARELDHKPELSFPAPVPERGVPAGAIVLLGVLLVAGAYIGWYELTGHQKVLPQTVPPVPSSLTPYAERGSAATSPQVATVMPPSGQGPSPLPADRAPAAPVTGGAPVSNPQSGRGTAAQEQAAETPASPAPADHQTVAPGNGETAPAATTPAAEGSTPSVATKSASTETGSGEAAPAGIVVKAVARSWVQVRSAGKVIYDHVLSPGESWSVPADAADATLTTGNAGGVTVSAGVVTTPPLGRVGSVRRNLPLTAAAVRDGSLVEGAPAPATAEAAAPAPKERHGSGDGATPGDETGDVSKSGTGASGSPSPAAASPGTTPGGGSPAGDTGQARGDSAATVAPATHHRTAVVKPAAAPHEMTADELNARQLKQNQPGGH</sequence>
<feature type="region of interest" description="Disordered" evidence="1">
    <location>
        <begin position="148"/>
        <end position="260"/>
    </location>
</feature>
<dbReference type="PANTHER" id="PTHR34475:SF1">
    <property type="entry name" value="CYTOSKELETON PROTEIN RODZ"/>
    <property type="match status" value="1"/>
</dbReference>
<organism evidence="4 5">
    <name type="scientific">Rhizosaccharibacter radicis</name>
    <dbReference type="NCBI Taxonomy" id="2782605"/>
    <lineage>
        <taxon>Bacteria</taxon>
        <taxon>Pseudomonadati</taxon>
        <taxon>Pseudomonadota</taxon>
        <taxon>Alphaproteobacteria</taxon>
        <taxon>Acetobacterales</taxon>
        <taxon>Acetobacteraceae</taxon>
        <taxon>Rhizosaccharibacter</taxon>
    </lineage>
</organism>
<proteinExistence type="predicted"/>
<evidence type="ECO:0000313" key="5">
    <source>
        <dbReference type="Proteomes" id="UP001524547"/>
    </source>
</evidence>
<evidence type="ECO:0000256" key="2">
    <source>
        <dbReference type="SAM" id="Phobius"/>
    </source>
</evidence>
<reference evidence="4 5" key="1">
    <citation type="submission" date="2022-06" db="EMBL/GenBank/DDBJ databases">
        <title>Rhizosaccharibacter gen. nov. sp. nov. KSS12, endophytic bacteria isolated from sugarcane.</title>
        <authorList>
            <person name="Pitiwittayakul N."/>
        </authorList>
    </citation>
    <scope>NUCLEOTIDE SEQUENCE [LARGE SCALE GENOMIC DNA]</scope>
    <source>
        <strain evidence="4 5">KSS12</strain>
    </source>
</reference>
<accession>A0ABT1VY78</accession>
<comment type="caution">
    <text evidence="4">The sequence shown here is derived from an EMBL/GenBank/DDBJ whole genome shotgun (WGS) entry which is preliminary data.</text>
</comment>
<evidence type="ECO:0000313" key="4">
    <source>
        <dbReference type="EMBL" id="MCQ8240674.1"/>
    </source>
</evidence>
<feature type="domain" description="Cytoskeleton protein RodZ-like C-terminal" evidence="3">
    <location>
        <begin position="267"/>
        <end position="335"/>
    </location>
</feature>
<dbReference type="Pfam" id="PF13413">
    <property type="entry name" value="HTH_25"/>
    <property type="match status" value="1"/>
</dbReference>
<keyword evidence="2" id="KW-1133">Transmembrane helix</keyword>
<keyword evidence="2" id="KW-0472">Membrane</keyword>
<dbReference type="Proteomes" id="UP001524547">
    <property type="component" value="Unassembled WGS sequence"/>
</dbReference>
<dbReference type="InterPro" id="IPR010982">
    <property type="entry name" value="Lambda_DNA-bd_dom_sf"/>
</dbReference>
<feature type="compositionally biased region" description="Low complexity" evidence="1">
    <location>
        <begin position="203"/>
        <end position="246"/>
    </location>
</feature>
<feature type="region of interest" description="Disordered" evidence="1">
    <location>
        <begin position="354"/>
        <end position="444"/>
    </location>
</feature>
<dbReference type="InterPro" id="IPR025194">
    <property type="entry name" value="RodZ-like_C"/>
</dbReference>
<keyword evidence="5" id="KW-1185">Reference proteome</keyword>
<evidence type="ECO:0000256" key="1">
    <source>
        <dbReference type="SAM" id="MobiDB-lite"/>
    </source>
</evidence>
<name>A0ABT1VY78_9PROT</name>
<feature type="compositionally biased region" description="Low complexity" evidence="1">
    <location>
        <begin position="354"/>
        <end position="365"/>
    </location>
</feature>
<dbReference type="EMBL" id="JAMZEJ010000004">
    <property type="protein sequence ID" value="MCQ8240674.1"/>
    <property type="molecule type" value="Genomic_DNA"/>
</dbReference>
<dbReference type="Gene3D" id="1.10.260.40">
    <property type="entry name" value="lambda repressor-like DNA-binding domains"/>
    <property type="match status" value="1"/>
</dbReference>
<feature type="compositionally biased region" description="Polar residues" evidence="1">
    <location>
        <begin position="247"/>
        <end position="257"/>
    </location>
</feature>
<feature type="compositionally biased region" description="Low complexity" evidence="1">
    <location>
        <begin position="183"/>
        <end position="194"/>
    </location>
</feature>
<feature type="transmembrane region" description="Helical" evidence="2">
    <location>
        <begin position="108"/>
        <end position="128"/>
    </location>
</feature>
<dbReference type="PANTHER" id="PTHR34475">
    <property type="match status" value="1"/>
</dbReference>
<keyword evidence="2" id="KW-0812">Transmembrane</keyword>
<feature type="compositionally biased region" description="Low complexity" evidence="1">
    <location>
        <begin position="388"/>
        <end position="405"/>
    </location>
</feature>
<protein>
    <submittedName>
        <fullName evidence="4">DUF4115 domain-containing protein</fullName>
    </submittedName>
</protein>
<dbReference type="InterPro" id="IPR050400">
    <property type="entry name" value="Bact_Cytoskel_RodZ"/>
</dbReference>
<dbReference type="RefSeq" id="WP_422919418.1">
    <property type="nucleotide sequence ID" value="NZ_JAMZEJ010000004.1"/>
</dbReference>